<reference evidence="3" key="1">
    <citation type="submission" date="2017-09" db="EMBL/GenBank/DDBJ databases">
        <title>Depth-based differentiation of microbial function through sediment-hosted aquifers and enrichment of novel symbionts in the deep terrestrial subsurface.</title>
        <authorList>
            <person name="Probst A.J."/>
            <person name="Ladd B."/>
            <person name="Jarett J.K."/>
            <person name="Geller-Mcgrath D.E."/>
            <person name="Sieber C.M.K."/>
            <person name="Emerson J.B."/>
            <person name="Anantharaman K."/>
            <person name="Thomas B.C."/>
            <person name="Malmstrom R."/>
            <person name="Stieglmeier M."/>
            <person name="Klingl A."/>
            <person name="Woyke T."/>
            <person name="Ryan C.M."/>
            <person name="Banfield J.F."/>
        </authorList>
    </citation>
    <scope>NUCLEOTIDE SEQUENCE [LARGE SCALE GENOMIC DNA]</scope>
</reference>
<evidence type="ECO:0000313" key="3">
    <source>
        <dbReference type="Proteomes" id="UP000229344"/>
    </source>
</evidence>
<accession>A0A2H0UDH1</accession>
<dbReference type="EMBL" id="PFBI01000006">
    <property type="protein sequence ID" value="PIR84459.1"/>
    <property type="molecule type" value="Genomic_DNA"/>
</dbReference>
<organism evidence="2 3">
    <name type="scientific">Candidatus Kaiserbacteria bacterium CG10_big_fil_rev_8_21_14_0_10_47_16</name>
    <dbReference type="NCBI Taxonomy" id="1974608"/>
    <lineage>
        <taxon>Bacteria</taxon>
        <taxon>Candidatus Kaiseribacteriota</taxon>
    </lineage>
</organism>
<comment type="caution">
    <text evidence="2">The sequence shown here is derived from an EMBL/GenBank/DDBJ whole genome shotgun (WGS) entry which is preliminary data.</text>
</comment>
<keyword evidence="1" id="KW-0732">Signal</keyword>
<evidence type="ECO:0008006" key="4">
    <source>
        <dbReference type="Google" id="ProtNLM"/>
    </source>
</evidence>
<protein>
    <recommendedName>
        <fullName evidence="4">Purple acid phosphatase N-terminal domain-containing protein</fullName>
    </recommendedName>
</protein>
<sequence length="332" mass="37763">MDTLSVQKVVISVVGALVAAVFFGSVPVHAAVETPYYYYYTTPGYTSPYTTPVQTYYQYQYVPQNQYTNQSQVEYLLAVLRQLQAQLASLCSAGLCGQVAGVTYSGYSDIDVTTLSATNIDRDEARLRGSIDFNSDRYAYAWFEWGTNQNNLNRTTSHIRYNDNDDTYSVRITNLDRNERYYFRAIGEDESGRLDYGAIRNFQTDGSGSSRNDDPDVTIESARNVTDRRAELRGRVDMNDFDNGIVFFVYGQDQSQVEDIAQDYDTYNDLDEDGDDLQKERVDSSLDGSRSYTMTLNGLDNNERYYFTLCVQYDDGDDVLECAPVDDFRTDP</sequence>
<proteinExistence type="predicted"/>
<gene>
    <name evidence="2" type="ORF">COU16_02670</name>
</gene>
<evidence type="ECO:0000256" key="1">
    <source>
        <dbReference type="SAM" id="SignalP"/>
    </source>
</evidence>
<dbReference type="Proteomes" id="UP000229344">
    <property type="component" value="Unassembled WGS sequence"/>
</dbReference>
<feature type="chain" id="PRO_5013850072" description="Purple acid phosphatase N-terminal domain-containing protein" evidence="1">
    <location>
        <begin position="31"/>
        <end position="332"/>
    </location>
</feature>
<name>A0A2H0UDH1_9BACT</name>
<feature type="signal peptide" evidence="1">
    <location>
        <begin position="1"/>
        <end position="30"/>
    </location>
</feature>
<dbReference type="AlphaFoldDB" id="A0A2H0UDH1"/>
<evidence type="ECO:0000313" key="2">
    <source>
        <dbReference type="EMBL" id="PIR84459.1"/>
    </source>
</evidence>